<dbReference type="InterPro" id="IPR011335">
    <property type="entry name" value="Restrct_endonuc-II-like"/>
</dbReference>
<evidence type="ECO:0000256" key="13">
    <source>
        <dbReference type="ARBA" id="ARBA00034617"/>
    </source>
</evidence>
<comment type="subunit">
    <text evidence="15">Heterotrimer of RecB, RecC and RecD. All subunits contribute to DNA-binding. Interacts with RecA.</text>
</comment>
<feature type="active site" description="For nuclease activity" evidence="15">
    <location>
        <position position="1091"/>
    </location>
</feature>
<dbReference type="AlphaFoldDB" id="A0AA51ML94"/>
<evidence type="ECO:0000313" key="21">
    <source>
        <dbReference type="Proteomes" id="UP001223336"/>
    </source>
</evidence>
<dbReference type="Pfam" id="PF12705">
    <property type="entry name" value="PDDEXK_1"/>
    <property type="match status" value="1"/>
</dbReference>
<dbReference type="PROSITE" id="PS51217">
    <property type="entry name" value="UVRD_HELICASE_CTER"/>
    <property type="match status" value="1"/>
</dbReference>
<dbReference type="Proteomes" id="UP001229862">
    <property type="component" value="Chromosome"/>
</dbReference>
<dbReference type="SUPFAM" id="SSF52980">
    <property type="entry name" value="Restriction endonuclease-like"/>
    <property type="match status" value="1"/>
</dbReference>
<evidence type="ECO:0000256" key="2">
    <source>
        <dbReference type="ARBA" id="ARBA00022723"/>
    </source>
</evidence>
<sequence>MQTLHAQSVPLHGTNLIEASAGTGKTWTISWLYLRLITVYGLKVDKILVVTYTEAATAELRDRIRKRLADALAYLEQRPHAETYESLPLEAPLHDCIQRLQLALVSFDEAAVFTIHGFCKRVLSENAFEARMPFETELVTNEDNLLTELTDKFWYQHFLKPDALHLRLLQKRGLTPDGLLATVRHFIGKPYLHTDIQPVTAEAFAQRQSAFESALQACQQHWASEREAIIGLLLSGALNGSTYSKRYVPNWAGKLDAYFANPLELPYEILERFATPALTEKTKDGKATPQHAFFTQVDALLAAHDALSDGEQAALEYLRLQLLHQLRAELPVRKQQLGILTFDDLLLHLRDALEQHPDFPPRLALKYQAALIDEFQDTDPIQYEIFERIYRDKPEQPVFYVGDPKQAIYGFRGADIYTYLKAAHSTSAHYTLQHNFRSHPDLLQALNHLFAQSDQPFRSDIRYEAVSAGKPQHDIFLPSPLEGEGLGVRGISPLRFWDWNTLDEGYNSPAVQERIAEAVANDIARLLNAGREGIARIGERPVESRDIAVLVRENQQGEQIKRALLARGIASVQKSRDSIFCTREASDFRAVLRAIAEPGNEAALKQALVTQLFGFTAEDLFALDETPAILEAELEAFHRWHKTWHSQGFMPMFRQWMLQRQRYAHLLALADGERRLTNLLHLAELIHTESRLQGHGMHALIRWLQQKAEAGEQDEAHELRLESDENLVQITTIHKSKGLEYGIVYCPYLWAERDAKASTWFSWYDRDTDAGMSRLQAEAFASDAALKCFREAEQAESLRLLYVALTRAKYHCTIALVSGRINQFDYYSALGWLLFGKLPQGREILGKLRKDGMQPDERQRLMHAQLTQLVEQSAGGISHEVLPVEETRVYYQADSGEWQSSIRRYQPRYVPVPKVGSFSGLTSGKDDERPDYDTLVVVPVAERSRSEAFPRGAKAGSCLHKMLEELDFTQALAPQQDSVLLPALKRHGLPERWLPAGVQLLENTLNTPLPAVNLRLCDLPKAQRLDELEFYFPVERLRLKPLQALLHQHLPTEWEAIHAAIDKLKFNDLTGYMKGYIDLVFAADGQYFVVDYKSNDLGAMPADYRFEVMQEAMAEHHYYLQYLIYCLALHRYLQQRLPGYDWEQHVGGALYLFLRGMMPEQAGSGVFFHKPTLALIEALDHLIQ</sequence>
<dbReference type="CDD" id="cd22352">
    <property type="entry name" value="RecB_C-like"/>
    <property type="match status" value="1"/>
</dbReference>
<accession>A0AA51ML94</accession>
<comment type="catalytic activity">
    <reaction evidence="15">
        <text>Exonucleolytic cleavage (in the presence of ATP) in either 5'- to 3'- or 3'- to 5'-direction to yield 5'-phosphooligonucleotides.</text>
        <dbReference type="EC" id="3.1.11.5"/>
    </reaction>
</comment>
<keyword evidence="5 15" id="KW-0378">Hydrolase</keyword>
<evidence type="ECO:0000256" key="1">
    <source>
        <dbReference type="ARBA" id="ARBA00022722"/>
    </source>
</evidence>
<dbReference type="EC" id="3.1.11.5" evidence="15"/>
<gene>
    <name evidence="15 20" type="primary">recB</name>
    <name evidence="19" type="ORF">RCC75_17740</name>
    <name evidence="20" type="ORF">RCG00_12325</name>
</gene>
<comment type="domain">
    <text evidence="15">The C-terminal domain has nuclease activity and interacts with RecD. It interacts with RecA, facilitating its loading onto ssDNA.</text>
</comment>
<dbReference type="InterPro" id="IPR014016">
    <property type="entry name" value="UvrD-like_ATP-bd"/>
</dbReference>
<proteinExistence type="inferred from homology"/>
<feature type="region of interest" description="DNA-binding and helicase activity, interacts with RecC" evidence="15">
    <location>
        <begin position="1"/>
        <end position="862"/>
    </location>
</feature>
<keyword evidence="21" id="KW-1185">Reference proteome</keyword>
<dbReference type="EC" id="5.6.2.4" evidence="15"/>
<keyword evidence="8 15" id="KW-0067">ATP-binding</keyword>
<dbReference type="Gene3D" id="1.10.3170.10">
    <property type="entry name" value="Recbcd, chain B, domain 2"/>
    <property type="match status" value="1"/>
</dbReference>
<keyword evidence="9 15" id="KW-0460">Magnesium</keyword>
<evidence type="ECO:0000256" key="4">
    <source>
        <dbReference type="ARBA" id="ARBA00022763"/>
    </source>
</evidence>
<dbReference type="Pfam" id="PF00580">
    <property type="entry name" value="UvrD-helicase"/>
    <property type="match status" value="1"/>
</dbReference>
<dbReference type="InterPro" id="IPR000212">
    <property type="entry name" value="DNA_helicase_UvrD/REP"/>
</dbReference>
<dbReference type="InterPro" id="IPR011604">
    <property type="entry name" value="PDDEXK-like_dom_sf"/>
</dbReference>
<evidence type="ECO:0000256" key="16">
    <source>
        <dbReference type="PROSITE-ProRule" id="PRU00560"/>
    </source>
</evidence>
<evidence type="ECO:0000256" key="3">
    <source>
        <dbReference type="ARBA" id="ARBA00022741"/>
    </source>
</evidence>
<evidence type="ECO:0000313" key="20">
    <source>
        <dbReference type="EMBL" id="WML85091.1"/>
    </source>
</evidence>
<comment type="miscellaneous">
    <text evidence="15">In the RecBCD complex, RecB has a slow 3'-5' helicase, an exonuclease activity and loads RecA onto ssDNA, RecD has a fast 5'-3' helicase activity, while RecC stimulates the ATPase and processivity of the RecB helicase and contributes to recognition of the Chi site.</text>
</comment>
<feature type="binding site" evidence="15">
    <location>
        <position position="1091"/>
    </location>
    <ligand>
        <name>Mg(2+)</name>
        <dbReference type="ChEBI" id="CHEBI:18420"/>
    </ligand>
</feature>
<feature type="region of interest" description="Nuclease activity, interacts with RecD and RecA" evidence="15">
    <location>
        <begin position="912"/>
        <end position="1184"/>
    </location>
</feature>
<dbReference type="GO" id="GO:0005524">
    <property type="term" value="F:ATP binding"/>
    <property type="evidence" value="ECO:0007669"/>
    <property type="project" value="UniProtKB-UniRule"/>
</dbReference>
<evidence type="ECO:0000256" key="11">
    <source>
        <dbReference type="ARBA" id="ARBA00023204"/>
    </source>
</evidence>
<feature type="binding site" evidence="15">
    <location>
        <position position="1078"/>
    </location>
    <ligand>
        <name>Mg(2+)</name>
        <dbReference type="ChEBI" id="CHEBI:18420"/>
    </ligand>
</feature>
<dbReference type="Gene3D" id="1.10.486.10">
    <property type="entry name" value="PCRA, domain 4"/>
    <property type="match status" value="1"/>
</dbReference>
<comment type="cofactor">
    <cofactor evidence="15">
        <name>Mg(2+)</name>
        <dbReference type="ChEBI" id="CHEBI:18420"/>
    </cofactor>
    <text evidence="15">Binds 1 Mg(2+) ion per subunit.</text>
</comment>
<feature type="domain" description="UvrD-like helicase ATP-binding" evidence="17">
    <location>
        <begin position="1"/>
        <end position="439"/>
    </location>
</feature>
<keyword evidence="3 15" id="KW-0547">Nucleotide-binding</keyword>
<comment type="catalytic activity">
    <reaction evidence="13 15">
        <text>Couples ATP hydrolysis with the unwinding of duplex DNA by translocating in the 3'-5' direction.</text>
        <dbReference type="EC" id="5.6.2.4"/>
    </reaction>
</comment>
<keyword evidence="4 15" id="KW-0227">DNA damage</keyword>
<name>A0AA51ML94_9GAMM</name>
<dbReference type="PANTHER" id="PTHR11070">
    <property type="entry name" value="UVRD / RECB / PCRA DNA HELICASE FAMILY MEMBER"/>
    <property type="match status" value="1"/>
</dbReference>
<dbReference type="Proteomes" id="UP001223336">
    <property type="component" value="Unassembled WGS sequence"/>
</dbReference>
<evidence type="ECO:0000256" key="10">
    <source>
        <dbReference type="ARBA" id="ARBA00023125"/>
    </source>
</evidence>
<comment type="domain">
    <text evidence="15">The N-terminal DNA-binding domain is a ssDNA-dependent ATPase and has ATP-dependent 3'-5' helicase function. This domain interacts with RecC.</text>
</comment>
<dbReference type="RefSeq" id="WP_308136103.1">
    <property type="nucleotide sequence ID" value="NZ_CP133217.1"/>
</dbReference>
<feature type="domain" description="UvrD-like helicase C-terminal" evidence="18">
    <location>
        <begin position="440"/>
        <end position="738"/>
    </location>
</feature>
<dbReference type="PROSITE" id="PS51198">
    <property type="entry name" value="UVRD_HELICASE_ATP_BIND"/>
    <property type="match status" value="1"/>
</dbReference>
<dbReference type="EMBL" id="CP133217">
    <property type="protein sequence ID" value="WML85091.1"/>
    <property type="molecule type" value="Genomic_DNA"/>
</dbReference>
<dbReference type="GO" id="GO:0008854">
    <property type="term" value="F:exodeoxyribonuclease V activity"/>
    <property type="evidence" value="ECO:0007669"/>
    <property type="project" value="UniProtKB-EC"/>
</dbReference>
<keyword evidence="6 15" id="KW-0347">Helicase</keyword>
<evidence type="ECO:0000259" key="18">
    <source>
        <dbReference type="PROSITE" id="PS51217"/>
    </source>
</evidence>
<dbReference type="InterPro" id="IPR038726">
    <property type="entry name" value="PDDEXK_AddAB-type"/>
</dbReference>
<reference evidence="20 21" key="1">
    <citation type="submission" date="2023-08" db="EMBL/GenBank/DDBJ databases">
        <title>New molecular markers tilS and rpoB for phylogenetic and monitoring studies of the genus Thiothrix biodiversity.</title>
        <authorList>
            <person name="Ravin N.V."/>
            <person name="Smolyakov D."/>
            <person name="Markov N.D."/>
            <person name="Beletsky A.V."/>
            <person name="Mardanov A.V."/>
            <person name="Rudenko T.S."/>
            <person name="Grabovich M.Y."/>
        </authorList>
    </citation>
    <scope>NUCLEOTIDE SEQUENCE</scope>
    <source>
        <strain evidence="20">DNT52</strain>
        <strain evidence="19 21">H33</strain>
    </source>
</reference>
<dbReference type="GO" id="GO:0000287">
    <property type="term" value="F:magnesium ion binding"/>
    <property type="evidence" value="ECO:0007669"/>
    <property type="project" value="UniProtKB-UniRule"/>
</dbReference>
<keyword evidence="7 15" id="KW-0269">Exonuclease</keyword>
<dbReference type="GO" id="GO:0005829">
    <property type="term" value="C:cytosol"/>
    <property type="evidence" value="ECO:0007669"/>
    <property type="project" value="TreeGrafter"/>
</dbReference>
<dbReference type="Gene3D" id="3.90.320.10">
    <property type="match status" value="1"/>
</dbReference>
<dbReference type="InterPro" id="IPR004586">
    <property type="entry name" value="RecB"/>
</dbReference>
<evidence type="ECO:0000256" key="14">
    <source>
        <dbReference type="ARBA" id="ARBA00048988"/>
    </source>
</evidence>
<comment type="similarity">
    <text evidence="15">Belongs to the helicase family. UvrD subfamily.</text>
</comment>
<organism evidence="20">
    <name type="scientific">Thiothrix subterranea</name>
    <dbReference type="NCBI Taxonomy" id="2735563"/>
    <lineage>
        <taxon>Bacteria</taxon>
        <taxon>Pseudomonadati</taxon>
        <taxon>Pseudomonadota</taxon>
        <taxon>Gammaproteobacteria</taxon>
        <taxon>Thiotrichales</taxon>
        <taxon>Thiotrichaceae</taxon>
        <taxon>Thiothrix</taxon>
    </lineage>
</organism>
<dbReference type="Gene3D" id="3.40.50.300">
    <property type="entry name" value="P-loop containing nucleotide triphosphate hydrolases"/>
    <property type="match status" value="2"/>
</dbReference>
<comment type="function">
    <text evidence="15">A helicase/nuclease that prepares dsDNA breaks (DSB) for recombinational DNA repair. Binds to DSBs and unwinds DNA via a highly rapid and processive ATP-dependent bidirectional helicase activity. Unwinds dsDNA until it encounters a Chi (crossover hotspot instigator) sequence from the 3' direction. Cuts ssDNA a few nucleotides 3' to the Chi site. The properties and activities of the enzyme are changed at Chi. The Chi-altered holoenzyme produces a long 3'-ssDNA overhang and facilitates RecA-binding to the ssDNA for homologous DNA recombination and repair. Holoenzyme degrades any linearized DNA that is unable to undergo homologous recombination. In the holoenzyme this subunit contributes ATPase, 3'-5' helicase, exonuclease activity and loads RecA onto ssDNA.</text>
</comment>
<evidence type="ECO:0000256" key="8">
    <source>
        <dbReference type="ARBA" id="ARBA00022840"/>
    </source>
</evidence>
<feature type="binding site" evidence="16">
    <location>
        <begin position="19"/>
        <end position="26"/>
    </location>
    <ligand>
        <name>ATP</name>
        <dbReference type="ChEBI" id="CHEBI:30616"/>
    </ligand>
</feature>
<protein>
    <recommendedName>
        <fullName evidence="15">RecBCD enzyme subunit RecB</fullName>
        <ecNumber evidence="15">3.1.11.5</ecNumber>
        <ecNumber evidence="15">5.6.2.4</ecNumber>
    </recommendedName>
    <alternativeName>
        <fullName evidence="15">DNA 3'-5' helicase subunit RecB</fullName>
    </alternativeName>
    <alternativeName>
        <fullName evidence="15">Exonuclease V subunit RecB</fullName>
        <shortName evidence="15">ExoV subunit RecB</shortName>
    </alternativeName>
    <alternativeName>
        <fullName evidence="15">Helicase/nuclease RecBCD subunit RecB</fullName>
    </alternativeName>
</protein>
<evidence type="ECO:0000256" key="5">
    <source>
        <dbReference type="ARBA" id="ARBA00022801"/>
    </source>
</evidence>
<dbReference type="GO" id="GO:0043138">
    <property type="term" value="F:3'-5' DNA helicase activity"/>
    <property type="evidence" value="ECO:0007669"/>
    <property type="project" value="UniProtKB-UniRule"/>
</dbReference>
<dbReference type="PANTHER" id="PTHR11070:SF23">
    <property type="entry name" value="RECBCD ENZYME SUBUNIT RECB"/>
    <property type="match status" value="1"/>
</dbReference>
<evidence type="ECO:0000259" key="17">
    <source>
        <dbReference type="PROSITE" id="PS51198"/>
    </source>
</evidence>
<dbReference type="EMBL" id="JAVFKN010000030">
    <property type="protein sequence ID" value="MDQ5770383.1"/>
    <property type="molecule type" value="Genomic_DNA"/>
</dbReference>
<keyword evidence="1 15" id="KW-0540">Nuclease</keyword>
<evidence type="ECO:0000256" key="12">
    <source>
        <dbReference type="ARBA" id="ARBA00023235"/>
    </source>
</evidence>
<evidence type="ECO:0000313" key="19">
    <source>
        <dbReference type="EMBL" id="MDQ5770383.1"/>
    </source>
</evidence>
<dbReference type="NCBIfam" id="TIGR00609">
    <property type="entry name" value="recB"/>
    <property type="match status" value="1"/>
</dbReference>
<keyword evidence="12 15" id="KW-0413">Isomerase</keyword>
<dbReference type="SUPFAM" id="SSF52540">
    <property type="entry name" value="P-loop containing nucleoside triphosphate hydrolases"/>
    <property type="match status" value="1"/>
</dbReference>
<keyword evidence="2 15" id="KW-0479">Metal-binding</keyword>
<dbReference type="GO" id="GO:0000724">
    <property type="term" value="P:double-strand break repair via homologous recombination"/>
    <property type="evidence" value="ECO:0007669"/>
    <property type="project" value="UniProtKB-UniRule"/>
</dbReference>
<feature type="binding site" evidence="15">
    <location>
        <position position="960"/>
    </location>
    <ligand>
        <name>Mg(2+)</name>
        <dbReference type="ChEBI" id="CHEBI:18420"/>
    </ligand>
</feature>
<keyword evidence="10 15" id="KW-0238">DNA-binding</keyword>
<dbReference type="HAMAP" id="MF_01485">
    <property type="entry name" value="RecB"/>
    <property type="match status" value="1"/>
</dbReference>
<dbReference type="InterPro" id="IPR027417">
    <property type="entry name" value="P-loop_NTPase"/>
</dbReference>
<keyword evidence="11 15" id="KW-0234">DNA repair</keyword>
<dbReference type="GO" id="GO:0009338">
    <property type="term" value="C:exodeoxyribonuclease V complex"/>
    <property type="evidence" value="ECO:0007669"/>
    <property type="project" value="TreeGrafter"/>
</dbReference>
<dbReference type="GO" id="GO:0003677">
    <property type="term" value="F:DNA binding"/>
    <property type="evidence" value="ECO:0007669"/>
    <property type="project" value="UniProtKB-UniRule"/>
</dbReference>
<dbReference type="InterPro" id="IPR014017">
    <property type="entry name" value="DNA_helicase_UvrD-like_C"/>
</dbReference>
<evidence type="ECO:0000256" key="15">
    <source>
        <dbReference type="HAMAP-Rule" id="MF_01485"/>
    </source>
</evidence>
<dbReference type="Pfam" id="PF13361">
    <property type="entry name" value="UvrD_C"/>
    <property type="match status" value="2"/>
</dbReference>
<evidence type="ECO:0000256" key="6">
    <source>
        <dbReference type="ARBA" id="ARBA00022806"/>
    </source>
</evidence>
<evidence type="ECO:0000256" key="7">
    <source>
        <dbReference type="ARBA" id="ARBA00022839"/>
    </source>
</evidence>
<comment type="catalytic activity">
    <reaction evidence="14 15">
        <text>ATP + H2O = ADP + phosphate + H(+)</text>
        <dbReference type="Rhea" id="RHEA:13065"/>
        <dbReference type="ChEBI" id="CHEBI:15377"/>
        <dbReference type="ChEBI" id="CHEBI:15378"/>
        <dbReference type="ChEBI" id="CHEBI:30616"/>
        <dbReference type="ChEBI" id="CHEBI:43474"/>
        <dbReference type="ChEBI" id="CHEBI:456216"/>
        <dbReference type="EC" id="5.6.2.4"/>
    </reaction>
</comment>
<evidence type="ECO:0000256" key="9">
    <source>
        <dbReference type="ARBA" id="ARBA00022842"/>
    </source>
</evidence>